<dbReference type="KEGG" id="tmc:LMI_2014"/>
<proteinExistence type="predicted"/>
<protein>
    <submittedName>
        <fullName evidence="1">Uncharacterized protein</fullName>
    </submittedName>
</protein>
<name>A0A098GFP1_LEGMI</name>
<evidence type="ECO:0000313" key="2">
    <source>
        <dbReference type="Proteomes" id="UP000032414"/>
    </source>
</evidence>
<organism evidence="1 2">
    <name type="scientific">Legionella micdadei</name>
    <name type="common">Tatlockia micdadei</name>
    <dbReference type="NCBI Taxonomy" id="451"/>
    <lineage>
        <taxon>Bacteria</taxon>
        <taxon>Pseudomonadati</taxon>
        <taxon>Pseudomonadota</taxon>
        <taxon>Gammaproteobacteria</taxon>
        <taxon>Legionellales</taxon>
        <taxon>Legionellaceae</taxon>
        <taxon>Legionella</taxon>
    </lineage>
</organism>
<evidence type="ECO:0000313" key="1">
    <source>
        <dbReference type="EMBL" id="CEG61299.1"/>
    </source>
</evidence>
<sequence length="55" mass="6478">MFCVSHTQQHLGPIQYYLLYTPRLACGVSDSPEQIKFQLSYYHFFNQVNNPVLQL</sequence>
<gene>
    <name evidence="1" type="ORF">LMI_2014</name>
</gene>
<accession>A0A098GFP1</accession>
<reference evidence="2" key="1">
    <citation type="submission" date="2014-09" db="EMBL/GenBank/DDBJ databases">
        <authorList>
            <person name="Gomez-Valero L."/>
        </authorList>
    </citation>
    <scope>NUCLEOTIDE SEQUENCE [LARGE SCALE GENOMIC DNA]</scope>
    <source>
        <strain evidence="2">ATCC33218</strain>
    </source>
</reference>
<dbReference type="EMBL" id="LN614830">
    <property type="protein sequence ID" value="CEG61299.1"/>
    <property type="molecule type" value="Genomic_DNA"/>
</dbReference>
<dbReference type="AlphaFoldDB" id="A0A098GFP1"/>
<dbReference type="HOGENOM" id="CLU_3030907_0_0_6"/>
<dbReference type="Proteomes" id="UP000032414">
    <property type="component" value="Chromosome I"/>
</dbReference>